<evidence type="ECO:0000256" key="6">
    <source>
        <dbReference type="RuleBase" id="RU361185"/>
    </source>
</evidence>
<dbReference type="SUPFAM" id="SSF51445">
    <property type="entry name" value="(Trans)glycosidases"/>
    <property type="match status" value="1"/>
</dbReference>
<evidence type="ECO:0000256" key="2">
    <source>
        <dbReference type="ARBA" id="ARBA00022801"/>
    </source>
</evidence>
<accession>A0A0R1JUE5</accession>
<dbReference type="InterPro" id="IPR050985">
    <property type="entry name" value="Alpha-glycosidase_related"/>
</dbReference>
<dbReference type="InterPro" id="IPR017853">
    <property type="entry name" value="GH"/>
</dbReference>
<dbReference type="GO" id="GO:0030246">
    <property type="term" value="F:carbohydrate binding"/>
    <property type="evidence" value="ECO:0007669"/>
    <property type="project" value="InterPro"/>
</dbReference>
<dbReference type="EC" id="3.2.1.177" evidence="5"/>
<dbReference type="SUPFAM" id="SSF74650">
    <property type="entry name" value="Galactose mutarotase-like"/>
    <property type="match status" value="1"/>
</dbReference>
<dbReference type="SUPFAM" id="SSF117125">
    <property type="entry name" value="Putative glucosidase YicI, C-terminal domain"/>
    <property type="match status" value="1"/>
</dbReference>
<keyword evidence="3 6" id="KW-0326">Glycosidase</keyword>
<sequence length="766" mass="86708">MAILKFTNGYWLTRDEYDVNSPAEAFSAKQNGKEMTVFAPYKRIKTRGDELNLGMTTIKLTSPVEDVIGVKLTHFDQDTHGPSYKLNNLDPDVNIVITDKHASLTSGKLSVNFPLRDEFDMSFTADGREVTSSKFKAQGEILNHDTGVHYMREQLSIGVDEKIYGLGERFGNFVKNGQEVRTTNQDGGTGSEQSYKNIPFYISNEGYGVFVDQPETVDYEIASENVDRVQFSVAGQSLQYYVIYGPTPQEILHKYTQLTGGIQLPPAWSFGLWLSTSFTTDYSEETVMKFINGMQERHIPLDVFHFDCFWQKGFEWSNMQWDRDEFPDPVGLIKKIHDKGIKVCVWLNPYIAQQGPMFEEGKKKGYFIKREDGNIWQWDLWQAGNAFVDFTNPDAVKWYQSKLKALLDMGVDCFKTDFGERIPVDDAVFFDGSDPKREHNYYTLQYNQAVFDILAQEKGKDEAVLFARSATVGSQKFPVHWGGDCLSNFKSMSDTLHGGLSFLSSGFGFWSHDIGGFEDGPGTPTPDLYKRWTQFGLLSSHSRYHGSDVYRVPWNFDDEAVENTRKFVNLKLSLMPYLYTQAAHDAAYGNPLMRPMWFNFKDDYNTHTIANQYMFGSQLLVAPVFNSEGNVHFYLPAGKWTSIIDDNEFYDVPEGGKWLTKAYDELSLPVLARQNTILLRNPKAVHADYDFTKDLDIHLFDMQEGSTTVAVVNQKGVDAGHVTVDRSGNTLKVTTDGLTGNATIYVHEDGQTTKAALDGTTATITL</sequence>
<evidence type="ECO:0000259" key="8">
    <source>
        <dbReference type="Pfam" id="PF13802"/>
    </source>
</evidence>
<dbReference type="CDD" id="cd06593">
    <property type="entry name" value="GH31_xylosidase_YicI"/>
    <property type="match status" value="1"/>
</dbReference>
<comment type="caution">
    <text evidence="10">The sequence shown here is derived from an EMBL/GenBank/DDBJ whole genome shotgun (WGS) entry which is preliminary data.</text>
</comment>
<organism evidence="10 11">
    <name type="scientific">Levilactobacillus namurensis DSM 19117</name>
    <dbReference type="NCBI Taxonomy" id="1423773"/>
    <lineage>
        <taxon>Bacteria</taxon>
        <taxon>Bacillati</taxon>
        <taxon>Bacillota</taxon>
        <taxon>Bacilli</taxon>
        <taxon>Lactobacillales</taxon>
        <taxon>Lactobacillaceae</taxon>
        <taxon>Levilactobacillus</taxon>
    </lineage>
</organism>
<dbReference type="InterPro" id="IPR011013">
    <property type="entry name" value="Gal_mutarotase_sf_dom"/>
</dbReference>
<protein>
    <recommendedName>
        <fullName evidence="5">alpha-D-xyloside xylohydrolase</fullName>
        <ecNumber evidence="5">3.2.1.177</ecNumber>
    </recommendedName>
</protein>
<dbReference type="GO" id="GO:0061634">
    <property type="term" value="F:alpha-D-xyloside xylohydrolase"/>
    <property type="evidence" value="ECO:0007669"/>
    <property type="project" value="UniProtKB-EC"/>
</dbReference>
<evidence type="ECO:0000313" key="11">
    <source>
        <dbReference type="Proteomes" id="UP000051162"/>
    </source>
</evidence>
<dbReference type="AlphaFoldDB" id="A0A0R1JUE5"/>
<feature type="domain" description="Glycoside hydrolase family 31 N-terminal" evidence="8">
    <location>
        <begin position="58"/>
        <end position="217"/>
    </location>
</feature>
<dbReference type="Pfam" id="PF13802">
    <property type="entry name" value="Gal_mutarotas_2"/>
    <property type="match status" value="1"/>
</dbReference>
<dbReference type="Gene3D" id="2.60.40.1760">
    <property type="entry name" value="glycosyl hydrolase (family 31)"/>
    <property type="match status" value="1"/>
</dbReference>
<evidence type="ECO:0000256" key="4">
    <source>
        <dbReference type="ARBA" id="ARBA00052064"/>
    </source>
</evidence>
<dbReference type="Gene3D" id="3.20.20.80">
    <property type="entry name" value="Glycosidases"/>
    <property type="match status" value="1"/>
</dbReference>
<feature type="domain" description="Glycosyl hydrolase family 31 C-terminal" evidence="9">
    <location>
        <begin position="589"/>
        <end position="678"/>
    </location>
</feature>
<reference evidence="10 11" key="1">
    <citation type="journal article" date="2015" name="Genome Announc.">
        <title>Expanding the biotechnology potential of lactobacilli through comparative genomics of 213 strains and associated genera.</title>
        <authorList>
            <person name="Sun Z."/>
            <person name="Harris H.M."/>
            <person name="McCann A."/>
            <person name="Guo C."/>
            <person name="Argimon S."/>
            <person name="Zhang W."/>
            <person name="Yang X."/>
            <person name="Jeffery I.B."/>
            <person name="Cooney J.C."/>
            <person name="Kagawa T.F."/>
            <person name="Liu W."/>
            <person name="Song Y."/>
            <person name="Salvetti E."/>
            <person name="Wrobel A."/>
            <person name="Rasinkangas P."/>
            <person name="Parkhill J."/>
            <person name="Rea M.C."/>
            <person name="O'Sullivan O."/>
            <person name="Ritari J."/>
            <person name="Douillard F.P."/>
            <person name="Paul Ross R."/>
            <person name="Yang R."/>
            <person name="Briner A.E."/>
            <person name="Felis G.E."/>
            <person name="de Vos W.M."/>
            <person name="Barrangou R."/>
            <person name="Klaenhammer T.R."/>
            <person name="Caufield P.W."/>
            <person name="Cui Y."/>
            <person name="Zhang H."/>
            <person name="O'Toole P.W."/>
        </authorList>
    </citation>
    <scope>NUCLEOTIDE SEQUENCE [LARGE SCALE GENOMIC DNA]</scope>
    <source>
        <strain evidence="10 11">DSM 19117</strain>
    </source>
</reference>
<evidence type="ECO:0000313" key="10">
    <source>
        <dbReference type="EMBL" id="KRK74864.1"/>
    </source>
</evidence>
<comment type="catalytic activity">
    <reaction evidence="4">
        <text>Hydrolysis of terminal, non-reducing alpha-D-xylose residues with release of alpha-D-xylose.</text>
        <dbReference type="EC" id="3.2.1.177"/>
    </reaction>
</comment>
<evidence type="ECO:0000256" key="3">
    <source>
        <dbReference type="ARBA" id="ARBA00023295"/>
    </source>
</evidence>
<dbReference type="Proteomes" id="UP000051162">
    <property type="component" value="Unassembled WGS sequence"/>
</dbReference>
<gene>
    <name evidence="10" type="ORF">FD30_GL002035</name>
</gene>
<comment type="similarity">
    <text evidence="1 6">Belongs to the glycosyl hydrolase 31 family.</text>
</comment>
<evidence type="ECO:0000256" key="1">
    <source>
        <dbReference type="ARBA" id="ARBA00007806"/>
    </source>
</evidence>
<dbReference type="InterPro" id="IPR048395">
    <property type="entry name" value="Glyco_hydro_31_C"/>
</dbReference>
<dbReference type="Gene3D" id="2.60.40.1180">
    <property type="entry name" value="Golgi alpha-mannosidase II"/>
    <property type="match status" value="2"/>
</dbReference>
<keyword evidence="2 6" id="KW-0378">Hydrolase</keyword>
<dbReference type="EMBL" id="AZDT01000042">
    <property type="protein sequence ID" value="KRK74864.1"/>
    <property type="molecule type" value="Genomic_DNA"/>
</dbReference>
<evidence type="ECO:0000259" key="9">
    <source>
        <dbReference type="Pfam" id="PF21365"/>
    </source>
</evidence>
<dbReference type="SUPFAM" id="SSF51011">
    <property type="entry name" value="Glycosyl hydrolase domain"/>
    <property type="match status" value="1"/>
</dbReference>
<dbReference type="Pfam" id="PF21365">
    <property type="entry name" value="Glyco_hydro_31_3rd"/>
    <property type="match status" value="1"/>
</dbReference>
<dbReference type="PANTHER" id="PTHR43053:SF4">
    <property type="entry name" value="MYOGENESIS-REGULATING GLYCOSIDASE"/>
    <property type="match status" value="1"/>
</dbReference>
<dbReference type="FunFam" id="3.20.20.80:FF:000053">
    <property type="entry name" value="Alpha-xylosidase YicI"/>
    <property type="match status" value="1"/>
</dbReference>
<dbReference type="PANTHER" id="PTHR43053">
    <property type="entry name" value="GLYCOSIDASE FAMILY 31"/>
    <property type="match status" value="1"/>
</dbReference>
<dbReference type="STRING" id="1423773.FD30_GL002035"/>
<dbReference type="InterPro" id="IPR000322">
    <property type="entry name" value="Glyco_hydro_31_TIM"/>
</dbReference>
<evidence type="ECO:0000259" key="7">
    <source>
        <dbReference type="Pfam" id="PF01055"/>
    </source>
</evidence>
<dbReference type="GO" id="GO:0005975">
    <property type="term" value="P:carbohydrate metabolic process"/>
    <property type="evidence" value="ECO:0007669"/>
    <property type="project" value="InterPro"/>
</dbReference>
<feature type="domain" description="Glycoside hydrolase family 31 TIM barrel" evidence="7">
    <location>
        <begin position="263"/>
        <end position="581"/>
    </location>
</feature>
<proteinExistence type="inferred from homology"/>
<dbReference type="InterPro" id="IPR013780">
    <property type="entry name" value="Glyco_hydro_b"/>
</dbReference>
<dbReference type="PATRIC" id="fig|1423773.3.peg.2089"/>
<keyword evidence="11" id="KW-1185">Reference proteome</keyword>
<name>A0A0R1JUE5_9LACO</name>
<evidence type="ECO:0000256" key="5">
    <source>
        <dbReference type="ARBA" id="ARBA00066962"/>
    </source>
</evidence>
<dbReference type="CDD" id="cd14752">
    <property type="entry name" value="GH31_N"/>
    <property type="match status" value="1"/>
</dbReference>
<dbReference type="InterPro" id="IPR025887">
    <property type="entry name" value="Glyco_hydro_31_N_dom"/>
</dbReference>
<dbReference type="Pfam" id="PF01055">
    <property type="entry name" value="Glyco_hydro_31_2nd"/>
    <property type="match status" value="1"/>
</dbReference>
<dbReference type="NCBIfam" id="NF007940">
    <property type="entry name" value="PRK10658.1"/>
    <property type="match status" value="1"/>
</dbReference>